<evidence type="ECO:0000313" key="3">
    <source>
        <dbReference type="EMBL" id="RKT55267.1"/>
    </source>
</evidence>
<dbReference type="EMBL" id="RBXO01000001">
    <property type="protein sequence ID" value="RKT55267.1"/>
    <property type="molecule type" value="Genomic_DNA"/>
</dbReference>
<keyword evidence="1" id="KW-0378">Hydrolase</keyword>
<evidence type="ECO:0000259" key="2">
    <source>
        <dbReference type="Pfam" id="PF00857"/>
    </source>
</evidence>
<evidence type="ECO:0000256" key="1">
    <source>
        <dbReference type="ARBA" id="ARBA00022801"/>
    </source>
</evidence>
<dbReference type="Proteomes" id="UP000282084">
    <property type="component" value="Unassembled WGS sequence"/>
</dbReference>
<name>A0A495W2L2_9PSEU</name>
<dbReference type="Pfam" id="PF00857">
    <property type="entry name" value="Isochorismatase"/>
    <property type="match status" value="1"/>
</dbReference>
<sequence length="203" mass="22467">MTTAPWTVDPETCALLVIDMQNDFVREGFPMAVPMARERVPVMRGVVDTCRDRGVPVIYTQHVLYDTFDVSPLETAYIPRLREAGMRDGSHGAEIIEELAPRPDEMVVRKHRYDAFHNTPLHSVLNTIRGLRRVDTVIIIGTLTEACCESTARSAYMHDYRVAFIGDATGALSDAAQEATLRSIRGFFGRVLSAAELAAELGG</sequence>
<dbReference type="GO" id="GO:0016787">
    <property type="term" value="F:hydrolase activity"/>
    <property type="evidence" value="ECO:0007669"/>
    <property type="project" value="UniProtKB-KW"/>
</dbReference>
<gene>
    <name evidence="3" type="ORF">C8E97_3926</name>
</gene>
<reference evidence="3 4" key="1">
    <citation type="submission" date="2018-10" db="EMBL/GenBank/DDBJ databases">
        <title>Sequencing the genomes of 1000 actinobacteria strains.</title>
        <authorList>
            <person name="Klenk H.-P."/>
        </authorList>
    </citation>
    <scope>NUCLEOTIDE SEQUENCE [LARGE SCALE GENOMIC DNA]</scope>
    <source>
        <strain evidence="3 4">DSM 43800</strain>
    </source>
</reference>
<dbReference type="AlphaFoldDB" id="A0A495W2L2"/>
<organism evidence="3 4">
    <name type="scientific">Saccharothrix australiensis</name>
    <dbReference type="NCBI Taxonomy" id="2072"/>
    <lineage>
        <taxon>Bacteria</taxon>
        <taxon>Bacillati</taxon>
        <taxon>Actinomycetota</taxon>
        <taxon>Actinomycetes</taxon>
        <taxon>Pseudonocardiales</taxon>
        <taxon>Pseudonocardiaceae</taxon>
        <taxon>Saccharothrix</taxon>
    </lineage>
</organism>
<evidence type="ECO:0000313" key="4">
    <source>
        <dbReference type="Proteomes" id="UP000282084"/>
    </source>
</evidence>
<feature type="domain" description="Isochorismatase-like" evidence="2">
    <location>
        <begin position="13"/>
        <end position="196"/>
    </location>
</feature>
<comment type="caution">
    <text evidence="3">The sequence shown here is derived from an EMBL/GenBank/DDBJ whole genome shotgun (WGS) entry which is preliminary data.</text>
</comment>
<dbReference type="InterPro" id="IPR050272">
    <property type="entry name" value="Isochorismatase-like_hydrls"/>
</dbReference>
<dbReference type="InterPro" id="IPR036380">
    <property type="entry name" value="Isochorismatase-like_sf"/>
</dbReference>
<dbReference type="RefSeq" id="WP_170211912.1">
    <property type="nucleotide sequence ID" value="NZ_RBXO01000001.1"/>
</dbReference>
<keyword evidence="4" id="KW-1185">Reference proteome</keyword>
<dbReference type="InterPro" id="IPR000868">
    <property type="entry name" value="Isochorismatase-like_dom"/>
</dbReference>
<protein>
    <submittedName>
        <fullName evidence="3">Nicotinamidase-related amidase</fullName>
    </submittedName>
</protein>
<proteinExistence type="predicted"/>
<dbReference type="PANTHER" id="PTHR43540">
    <property type="entry name" value="PEROXYUREIDOACRYLATE/UREIDOACRYLATE AMIDOHYDROLASE-RELATED"/>
    <property type="match status" value="1"/>
</dbReference>
<dbReference type="Gene3D" id="3.40.50.850">
    <property type="entry name" value="Isochorismatase-like"/>
    <property type="match status" value="1"/>
</dbReference>
<dbReference type="SUPFAM" id="SSF52499">
    <property type="entry name" value="Isochorismatase-like hydrolases"/>
    <property type="match status" value="1"/>
</dbReference>
<accession>A0A495W2L2</accession>
<dbReference type="CDD" id="cd00431">
    <property type="entry name" value="cysteine_hydrolases"/>
    <property type="match status" value="1"/>
</dbReference>
<dbReference type="PANTHER" id="PTHR43540:SF6">
    <property type="entry name" value="ISOCHORISMATASE-LIKE DOMAIN-CONTAINING PROTEIN"/>
    <property type="match status" value="1"/>
</dbReference>